<evidence type="ECO:0000259" key="1">
    <source>
        <dbReference type="Pfam" id="PF01926"/>
    </source>
</evidence>
<sequence length="509" mass="57949">MALPSREPLLAAVVFGDAGAGKSSIVNMIAGSTVAHVSSRTAECTMGASPYTVTLPNKSQIVVYDTMGVNQRNEMGVAPGKAIIDIRNLVRTLDHSLSLLIQVIRGPRMKDSTVNTYRAVYEELCQKRIPIVAVITGMEDDDSGYESWWDGNIEFFRTRGVEFADHALVTATKGKFVDERHIFEREYEASTAEVRRVVTDNISQNSKAKGLVKAFVSESGEPSIPAIRNFLVVWPPSGKRPSYQIHFDLSLPMQWQKFRDWSTDPENRTARLMEMYWFKETNIPGHEYIALRFDFALSCVWVRLERDTSSWLRVLGQKQQENARKNCHDKLKIRDDLADIIKPTDRVMASLHVTGRTSFITFLHLALLQRHLNQKVPIYDIATFNCWWYASCLWESVAYWLRLAGIEACFRVKCGNPNEQRVAENIYAVAERMTRPLDWEATIFPRNLQNAHLLIGSRAIPNMKYAERFEDVDKASQDIREYTGEQLLLEADLEVHGGGHKWGRRATTG</sequence>
<dbReference type="CDD" id="cd00882">
    <property type="entry name" value="Ras_like_GTPase"/>
    <property type="match status" value="1"/>
</dbReference>
<dbReference type="HOGENOM" id="CLU_573720_0_0_1"/>
<evidence type="ECO:0000313" key="2">
    <source>
        <dbReference type="EMBL" id="KDQ59829.1"/>
    </source>
</evidence>
<dbReference type="EMBL" id="KL197715">
    <property type="protein sequence ID" value="KDQ59829.1"/>
    <property type="molecule type" value="Genomic_DNA"/>
</dbReference>
<reference evidence="3" key="1">
    <citation type="journal article" date="2014" name="Proc. Natl. Acad. Sci. U.S.A.">
        <title>Extensive sampling of basidiomycete genomes demonstrates inadequacy of the white-rot/brown-rot paradigm for wood decay fungi.</title>
        <authorList>
            <person name="Riley R."/>
            <person name="Salamov A.A."/>
            <person name="Brown D.W."/>
            <person name="Nagy L.G."/>
            <person name="Floudas D."/>
            <person name="Held B.W."/>
            <person name="Levasseur A."/>
            <person name="Lombard V."/>
            <person name="Morin E."/>
            <person name="Otillar R."/>
            <person name="Lindquist E.A."/>
            <person name="Sun H."/>
            <person name="LaButti K.M."/>
            <person name="Schmutz J."/>
            <person name="Jabbour D."/>
            <person name="Luo H."/>
            <person name="Baker S.E."/>
            <person name="Pisabarro A.G."/>
            <person name="Walton J.D."/>
            <person name="Blanchette R.A."/>
            <person name="Henrissat B."/>
            <person name="Martin F."/>
            <person name="Cullen D."/>
            <person name="Hibbett D.S."/>
            <person name="Grigoriev I.V."/>
        </authorList>
    </citation>
    <scope>NUCLEOTIDE SEQUENCE [LARGE SCALE GENOMIC DNA]</scope>
    <source>
        <strain evidence="3">MUCL 33604</strain>
    </source>
</reference>
<keyword evidence="3" id="KW-1185">Reference proteome</keyword>
<name>A0A067PYM2_9AGAM</name>
<gene>
    <name evidence="2" type="ORF">JAAARDRAFT_33402</name>
</gene>
<proteinExistence type="predicted"/>
<dbReference type="InterPro" id="IPR006073">
    <property type="entry name" value="GTP-bd"/>
</dbReference>
<dbReference type="Pfam" id="PF01926">
    <property type="entry name" value="MMR_HSR1"/>
    <property type="match status" value="1"/>
</dbReference>
<dbReference type="Proteomes" id="UP000027265">
    <property type="component" value="Unassembled WGS sequence"/>
</dbReference>
<dbReference type="GO" id="GO:0005525">
    <property type="term" value="F:GTP binding"/>
    <property type="evidence" value="ECO:0007669"/>
    <property type="project" value="InterPro"/>
</dbReference>
<dbReference type="SUPFAM" id="SSF52540">
    <property type="entry name" value="P-loop containing nucleoside triphosphate hydrolases"/>
    <property type="match status" value="1"/>
</dbReference>
<dbReference type="Gene3D" id="3.40.50.300">
    <property type="entry name" value="P-loop containing nucleotide triphosphate hydrolases"/>
    <property type="match status" value="1"/>
</dbReference>
<dbReference type="AlphaFoldDB" id="A0A067PYM2"/>
<protein>
    <recommendedName>
        <fullName evidence="1">G domain-containing protein</fullName>
    </recommendedName>
</protein>
<organism evidence="2 3">
    <name type="scientific">Jaapia argillacea MUCL 33604</name>
    <dbReference type="NCBI Taxonomy" id="933084"/>
    <lineage>
        <taxon>Eukaryota</taxon>
        <taxon>Fungi</taxon>
        <taxon>Dikarya</taxon>
        <taxon>Basidiomycota</taxon>
        <taxon>Agaricomycotina</taxon>
        <taxon>Agaricomycetes</taxon>
        <taxon>Agaricomycetidae</taxon>
        <taxon>Jaapiales</taxon>
        <taxon>Jaapiaceae</taxon>
        <taxon>Jaapia</taxon>
    </lineage>
</organism>
<feature type="domain" description="G" evidence="1">
    <location>
        <begin position="13"/>
        <end position="110"/>
    </location>
</feature>
<evidence type="ECO:0000313" key="3">
    <source>
        <dbReference type="Proteomes" id="UP000027265"/>
    </source>
</evidence>
<dbReference type="InParanoid" id="A0A067PYM2"/>
<accession>A0A067PYM2</accession>
<dbReference type="OrthoDB" id="8954335at2759"/>
<dbReference type="InterPro" id="IPR027417">
    <property type="entry name" value="P-loop_NTPase"/>
</dbReference>